<evidence type="ECO:0000313" key="3">
    <source>
        <dbReference type="Proteomes" id="UP001145072"/>
    </source>
</evidence>
<dbReference type="EMBL" id="JAMQJZ010000004">
    <property type="protein sequence ID" value="MDC3420133.1"/>
    <property type="molecule type" value="Genomic_DNA"/>
</dbReference>
<reference evidence="2" key="1">
    <citation type="submission" date="2022-06" db="EMBL/GenBank/DDBJ databases">
        <title>Aquibacillus sp. a new bacterium isolated from soil saline samples.</title>
        <authorList>
            <person name="Galisteo C."/>
            <person name="De La Haba R."/>
            <person name="Sanchez-Porro C."/>
            <person name="Ventosa A."/>
        </authorList>
    </citation>
    <scope>NUCLEOTIDE SEQUENCE</scope>
    <source>
        <strain evidence="2">JCM 12387</strain>
    </source>
</reference>
<organism evidence="2 3">
    <name type="scientific">Aquibacillus koreensis</name>
    <dbReference type="NCBI Taxonomy" id="279446"/>
    <lineage>
        <taxon>Bacteria</taxon>
        <taxon>Bacillati</taxon>
        <taxon>Bacillota</taxon>
        <taxon>Bacilli</taxon>
        <taxon>Bacillales</taxon>
        <taxon>Bacillaceae</taxon>
        <taxon>Aquibacillus</taxon>
    </lineage>
</organism>
<dbReference type="PANTHER" id="PTHR34474:SF2">
    <property type="entry name" value="SIGNAL TRANSDUCTION PROTEIN TRAP"/>
    <property type="match status" value="1"/>
</dbReference>
<dbReference type="InterPro" id="IPR011008">
    <property type="entry name" value="Dimeric_a/b-barrel"/>
</dbReference>
<dbReference type="Gene3D" id="3.30.70.100">
    <property type="match status" value="1"/>
</dbReference>
<dbReference type="Pfam" id="PF03992">
    <property type="entry name" value="ABM"/>
    <property type="match status" value="1"/>
</dbReference>
<keyword evidence="3" id="KW-1185">Reference proteome</keyword>
<dbReference type="PANTHER" id="PTHR34474">
    <property type="entry name" value="SIGNAL TRANSDUCTION PROTEIN TRAP"/>
    <property type="match status" value="1"/>
</dbReference>
<dbReference type="Proteomes" id="UP001145072">
    <property type="component" value="Unassembled WGS sequence"/>
</dbReference>
<protein>
    <submittedName>
        <fullName evidence="2">Antibiotic biosynthesis monooxygenase</fullName>
    </submittedName>
</protein>
<gene>
    <name evidence="2" type="ORF">NC661_07090</name>
</gene>
<feature type="domain" description="ABM" evidence="1">
    <location>
        <begin position="66"/>
        <end position="157"/>
    </location>
</feature>
<dbReference type="InterPro" id="IPR050404">
    <property type="entry name" value="Heme-degrading_MO"/>
</dbReference>
<keyword evidence="2" id="KW-0503">Monooxygenase</keyword>
<dbReference type="RefSeq" id="WP_259868389.1">
    <property type="nucleotide sequence ID" value="NZ_JAMQJZ010000004.1"/>
</dbReference>
<evidence type="ECO:0000259" key="1">
    <source>
        <dbReference type="PROSITE" id="PS51725"/>
    </source>
</evidence>
<keyword evidence="2" id="KW-0560">Oxidoreductase</keyword>
<comment type="caution">
    <text evidence="2">The sequence shown here is derived from an EMBL/GenBank/DDBJ whole genome shotgun (WGS) entry which is preliminary data.</text>
</comment>
<proteinExistence type="predicted"/>
<sequence>MNAYMTSGTLDFLVKIANKHPNLHLFFMQAEDQTVVYYEDMKPTIFETARKFEVVVSNGDLREDGFVVMNNIPVTDEGKPIFESQFKQRAGMIENTPGFYALRVLRPVQGNKYVVMVQWRDQASYEKWKNSDSFAKSHAKSGKKEKAPYAAGPSYVTNYHMVDFDKEN</sequence>
<dbReference type="GO" id="GO:0004497">
    <property type="term" value="F:monooxygenase activity"/>
    <property type="evidence" value="ECO:0007669"/>
    <property type="project" value="UniProtKB-KW"/>
</dbReference>
<dbReference type="SUPFAM" id="SSF54909">
    <property type="entry name" value="Dimeric alpha+beta barrel"/>
    <property type="match status" value="1"/>
</dbReference>
<dbReference type="AlphaFoldDB" id="A0A9X3WJN7"/>
<dbReference type="InterPro" id="IPR007138">
    <property type="entry name" value="ABM_dom"/>
</dbReference>
<accession>A0A9X3WJN7</accession>
<evidence type="ECO:0000313" key="2">
    <source>
        <dbReference type="EMBL" id="MDC3420133.1"/>
    </source>
</evidence>
<name>A0A9X3WJN7_9BACI</name>
<dbReference type="PROSITE" id="PS51725">
    <property type="entry name" value="ABM"/>
    <property type="match status" value="1"/>
</dbReference>